<dbReference type="Proteomes" id="UP000249789">
    <property type="component" value="Unassembled WGS sequence"/>
</dbReference>
<proteinExistence type="inferred from homology"/>
<keyword evidence="4 6" id="KW-0472">Membrane</keyword>
<feature type="transmembrane region" description="Helical" evidence="6">
    <location>
        <begin position="94"/>
        <end position="114"/>
    </location>
</feature>
<feature type="transmembrane region" description="Helical" evidence="6">
    <location>
        <begin position="14"/>
        <end position="37"/>
    </location>
</feature>
<evidence type="ECO:0000256" key="1">
    <source>
        <dbReference type="ARBA" id="ARBA00004141"/>
    </source>
</evidence>
<evidence type="ECO:0000256" key="5">
    <source>
        <dbReference type="ARBA" id="ARBA00038359"/>
    </source>
</evidence>
<evidence type="ECO:0000313" key="8">
    <source>
        <dbReference type="EMBL" id="RAK77404.1"/>
    </source>
</evidence>
<reference evidence="8 9" key="1">
    <citation type="submission" date="2018-02" db="EMBL/GenBank/DDBJ databases">
        <title>The genomes of Aspergillus section Nigri reveals drivers in fungal speciation.</title>
        <authorList>
            <consortium name="DOE Joint Genome Institute"/>
            <person name="Vesth T.C."/>
            <person name="Nybo J."/>
            <person name="Theobald S."/>
            <person name="Brandl J."/>
            <person name="Frisvad J.C."/>
            <person name="Nielsen K.F."/>
            <person name="Lyhne E.K."/>
            <person name="Kogle M.E."/>
            <person name="Kuo A."/>
            <person name="Riley R."/>
            <person name="Clum A."/>
            <person name="Nolan M."/>
            <person name="Lipzen A."/>
            <person name="Salamov A."/>
            <person name="Henrissat B."/>
            <person name="Wiebenga A."/>
            <person name="De vries R.P."/>
            <person name="Grigoriev I.V."/>
            <person name="Mortensen U.H."/>
            <person name="Andersen M.R."/>
            <person name="Baker S.E."/>
        </authorList>
    </citation>
    <scope>NUCLEOTIDE SEQUENCE [LARGE SCALE GENOMIC DNA]</scope>
    <source>
        <strain evidence="8 9">CBS 313.89</strain>
    </source>
</reference>
<dbReference type="PANTHER" id="PTHR33048:SF47">
    <property type="entry name" value="INTEGRAL MEMBRANE PROTEIN-RELATED"/>
    <property type="match status" value="1"/>
</dbReference>
<dbReference type="VEuPathDB" id="FungiDB:BO72DRAFT_509227"/>
<evidence type="ECO:0000256" key="6">
    <source>
        <dbReference type="SAM" id="Phobius"/>
    </source>
</evidence>
<dbReference type="EMBL" id="KZ824642">
    <property type="protein sequence ID" value="RAK77404.1"/>
    <property type="molecule type" value="Genomic_DNA"/>
</dbReference>
<dbReference type="InterPro" id="IPR049326">
    <property type="entry name" value="Rhodopsin_dom_fungi"/>
</dbReference>
<name>A0A8G1W1V1_9EURO</name>
<comment type="subcellular location">
    <subcellularLocation>
        <location evidence="1">Membrane</location>
        <topology evidence="1">Multi-pass membrane protein</topology>
    </subcellularLocation>
</comment>
<keyword evidence="9" id="KW-1185">Reference proteome</keyword>
<dbReference type="GeneID" id="63866651"/>
<keyword evidence="3 6" id="KW-1133">Transmembrane helix</keyword>
<evidence type="ECO:0000313" key="9">
    <source>
        <dbReference type="Proteomes" id="UP000249789"/>
    </source>
</evidence>
<evidence type="ECO:0000259" key="7">
    <source>
        <dbReference type="Pfam" id="PF20684"/>
    </source>
</evidence>
<organism evidence="8 9">
    <name type="scientific">Aspergillus fijiensis CBS 313.89</name>
    <dbReference type="NCBI Taxonomy" id="1448319"/>
    <lineage>
        <taxon>Eukaryota</taxon>
        <taxon>Fungi</taxon>
        <taxon>Dikarya</taxon>
        <taxon>Ascomycota</taxon>
        <taxon>Pezizomycotina</taxon>
        <taxon>Eurotiomycetes</taxon>
        <taxon>Eurotiomycetidae</taxon>
        <taxon>Eurotiales</taxon>
        <taxon>Aspergillaceae</taxon>
        <taxon>Aspergillus</taxon>
    </lineage>
</organism>
<dbReference type="RefSeq" id="XP_040801414.1">
    <property type="nucleotide sequence ID" value="XM_040949318.1"/>
</dbReference>
<feature type="transmembrane region" description="Helical" evidence="6">
    <location>
        <begin position="49"/>
        <end position="74"/>
    </location>
</feature>
<accession>A0A8G1W1V1</accession>
<evidence type="ECO:0000256" key="2">
    <source>
        <dbReference type="ARBA" id="ARBA00022692"/>
    </source>
</evidence>
<feature type="domain" description="Rhodopsin" evidence="7">
    <location>
        <begin position="33"/>
        <end position="183"/>
    </location>
</feature>
<dbReference type="PANTHER" id="PTHR33048">
    <property type="entry name" value="PTH11-LIKE INTEGRAL MEMBRANE PROTEIN (AFU_ORTHOLOGUE AFUA_5G11245)"/>
    <property type="match status" value="1"/>
</dbReference>
<comment type="similarity">
    <text evidence="5">Belongs to the SAT4 family.</text>
</comment>
<gene>
    <name evidence="8" type="ORF">BO72DRAFT_509227</name>
</gene>
<dbReference type="GO" id="GO:0016020">
    <property type="term" value="C:membrane"/>
    <property type="evidence" value="ECO:0007669"/>
    <property type="project" value="UniProtKB-SubCell"/>
</dbReference>
<dbReference type="OrthoDB" id="10017208at2759"/>
<sequence>MALTLTGVYNARQLQIVVINSVLVFLSLTSVSLRFWARKLQRLKPFLEDYLIVVALALSLGVNILLFQSLHAGVGEHVDSRITATVQKYSLNLYMMQLFWNTCLPVIKLSIALFHQRIFPVRSMVIACRFIIVFLFAWYLAFQTTAIFQCTPIHHAWRMKTTQGRCIDFVPFVITLAATDLLTLPTRVCIISGVRLENLIAISNADITWSDTYSHLWTAIESSLGVVVACLPSLMPIGSYELSQLSHSNRLSSGPGRPRLRAGSSDSALIEKFMGEMEVTSEMAQLAESSPTRT</sequence>
<evidence type="ECO:0000256" key="4">
    <source>
        <dbReference type="ARBA" id="ARBA00023136"/>
    </source>
</evidence>
<protein>
    <recommendedName>
        <fullName evidence="7">Rhodopsin domain-containing protein</fullName>
    </recommendedName>
</protein>
<dbReference type="Pfam" id="PF20684">
    <property type="entry name" value="Fung_rhodopsin"/>
    <property type="match status" value="2"/>
</dbReference>
<dbReference type="InterPro" id="IPR052337">
    <property type="entry name" value="SAT4-like"/>
</dbReference>
<evidence type="ECO:0000256" key="3">
    <source>
        <dbReference type="ARBA" id="ARBA00022989"/>
    </source>
</evidence>
<feature type="domain" description="Rhodopsin" evidence="7">
    <location>
        <begin position="185"/>
        <end position="237"/>
    </location>
</feature>
<keyword evidence="2 6" id="KW-0812">Transmembrane</keyword>
<feature type="transmembrane region" description="Helical" evidence="6">
    <location>
        <begin position="126"/>
        <end position="142"/>
    </location>
</feature>
<dbReference type="AlphaFoldDB" id="A0A8G1W1V1"/>